<dbReference type="AlphaFoldDB" id="A0A8H7R361"/>
<dbReference type="EMBL" id="JAEPRD010000050">
    <property type="protein sequence ID" value="KAG2203597.1"/>
    <property type="molecule type" value="Genomic_DNA"/>
</dbReference>
<dbReference type="GO" id="GO:0003676">
    <property type="term" value="F:nucleic acid binding"/>
    <property type="evidence" value="ECO:0007669"/>
    <property type="project" value="InterPro"/>
</dbReference>
<accession>A0A8H7R361</accession>
<sequence length="128" mass="15040">MTGCGWIEERSKRIKIVHSGRKRKAPTEKKKKSGGTETGHYVRFLEKCMDKMDLYPELKGHYIVMNNAPIHTADRIDEMITERGYRSIYLPPYSPELNPIENFWFIIKNKVKRSSFKDAEDLAINSYR</sequence>
<evidence type="ECO:0000259" key="1">
    <source>
        <dbReference type="Pfam" id="PF13358"/>
    </source>
</evidence>
<dbReference type="InterPro" id="IPR038717">
    <property type="entry name" value="Tc1-like_DDE_dom"/>
</dbReference>
<gene>
    <name evidence="2" type="ORF">INT47_011691</name>
</gene>
<evidence type="ECO:0000313" key="2">
    <source>
        <dbReference type="EMBL" id="KAG2203597.1"/>
    </source>
</evidence>
<name>A0A8H7R361_9FUNG</name>
<organism evidence="2 3">
    <name type="scientific">Mucor saturninus</name>
    <dbReference type="NCBI Taxonomy" id="64648"/>
    <lineage>
        <taxon>Eukaryota</taxon>
        <taxon>Fungi</taxon>
        <taxon>Fungi incertae sedis</taxon>
        <taxon>Mucoromycota</taxon>
        <taxon>Mucoromycotina</taxon>
        <taxon>Mucoromycetes</taxon>
        <taxon>Mucorales</taxon>
        <taxon>Mucorineae</taxon>
        <taxon>Mucoraceae</taxon>
        <taxon>Mucor</taxon>
    </lineage>
</organism>
<dbReference type="PANTHER" id="PTHR46564:SF1">
    <property type="entry name" value="TRANSPOSASE"/>
    <property type="match status" value="1"/>
</dbReference>
<dbReference type="InterPro" id="IPR036397">
    <property type="entry name" value="RNaseH_sf"/>
</dbReference>
<evidence type="ECO:0000313" key="3">
    <source>
        <dbReference type="Proteomes" id="UP000603453"/>
    </source>
</evidence>
<feature type="domain" description="Tc1-like transposase DDE" evidence="1">
    <location>
        <begin position="32"/>
        <end position="122"/>
    </location>
</feature>
<comment type="caution">
    <text evidence="2">The sequence shown here is derived from an EMBL/GenBank/DDBJ whole genome shotgun (WGS) entry which is preliminary data.</text>
</comment>
<keyword evidence="3" id="KW-1185">Reference proteome</keyword>
<dbReference type="Proteomes" id="UP000603453">
    <property type="component" value="Unassembled WGS sequence"/>
</dbReference>
<dbReference type="Gene3D" id="3.30.420.10">
    <property type="entry name" value="Ribonuclease H-like superfamily/Ribonuclease H"/>
    <property type="match status" value="1"/>
</dbReference>
<protein>
    <recommendedName>
        <fullName evidence="1">Tc1-like transposase DDE domain-containing protein</fullName>
    </recommendedName>
</protein>
<reference evidence="2" key="1">
    <citation type="submission" date="2020-12" db="EMBL/GenBank/DDBJ databases">
        <title>Metabolic potential, ecology and presence of endohyphal bacteria is reflected in genomic diversity of Mucoromycotina.</title>
        <authorList>
            <person name="Muszewska A."/>
            <person name="Okrasinska A."/>
            <person name="Steczkiewicz K."/>
            <person name="Drgas O."/>
            <person name="Orlowska M."/>
            <person name="Perlinska-Lenart U."/>
            <person name="Aleksandrzak-Piekarczyk T."/>
            <person name="Szatraj K."/>
            <person name="Zielenkiewicz U."/>
            <person name="Pilsyk S."/>
            <person name="Malc E."/>
            <person name="Mieczkowski P."/>
            <person name="Kruszewska J.S."/>
            <person name="Biernat P."/>
            <person name="Pawlowska J."/>
        </authorList>
    </citation>
    <scope>NUCLEOTIDE SEQUENCE</scope>
    <source>
        <strain evidence="2">WA0000017839</strain>
    </source>
</reference>
<dbReference type="Pfam" id="PF13358">
    <property type="entry name" value="DDE_3"/>
    <property type="match status" value="1"/>
</dbReference>
<proteinExistence type="predicted"/>
<dbReference type="OrthoDB" id="2266637at2759"/>
<dbReference type="PANTHER" id="PTHR46564">
    <property type="entry name" value="TRANSPOSASE"/>
    <property type="match status" value="1"/>
</dbReference>